<feature type="compositionally biased region" description="Polar residues" evidence="1">
    <location>
        <begin position="1"/>
        <end position="11"/>
    </location>
</feature>
<evidence type="ECO:0000313" key="3">
    <source>
        <dbReference type="Proteomes" id="UP001237642"/>
    </source>
</evidence>
<keyword evidence="3" id="KW-1185">Reference proteome</keyword>
<accession>A0AAD8MNC6</accession>
<dbReference type="Proteomes" id="UP001237642">
    <property type="component" value="Unassembled WGS sequence"/>
</dbReference>
<feature type="region of interest" description="Disordered" evidence="1">
    <location>
        <begin position="1"/>
        <end position="21"/>
    </location>
</feature>
<comment type="caution">
    <text evidence="2">The sequence shown here is derived from an EMBL/GenBank/DDBJ whole genome shotgun (WGS) entry which is preliminary data.</text>
</comment>
<gene>
    <name evidence="2" type="ORF">POM88_024927</name>
</gene>
<dbReference type="EMBL" id="JAUIZM010000006">
    <property type="protein sequence ID" value="KAK1378183.1"/>
    <property type="molecule type" value="Genomic_DNA"/>
</dbReference>
<name>A0AAD8MNC6_9APIA</name>
<protein>
    <submittedName>
        <fullName evidence="2">Uncharacterized protein</fullName>
    </submittedName>
</protein>
<organism evidence="2 3">
    <name type="scientific">Heracleum sosnowskyi</name>
    <dbReference type="NCBI Taxonomy" id="360622"/>
    <lineage>
        <taxon>Eukaryota</taxon>
        <taxon>Viridiplantae</taxon>
        <taxon>Streptophyta</taxon>
        <taxon>Embryophyta</taxon>
        <taxon>Tracheophyta</taxon>
        <taxon>Spermatophyta</taxon>
        <taxon>Magnoliopsida</taxon>
        <taxon>eudicotyledons</taxon>
        <taxon>Gunneridae</taxon>
        <taxon>Pentapetalae</taxon>
        <taxon>asterids</taxon>
        <taxon>campanulids</taxon>
        <taxon>Apiales</taxon>
        <taxon>Apiaceae</taxon>
        <taxon>Apioideae</taxon>
        <taxon>apioid superclade</taxon>
        <taxon>Tordylieae</taxon>
        <taxon>Tordyliinae</taxon>
        <taxon>Heracleum</taxon>
    </lineage>
</organism>
<evidence type="ECO:0000256" key="1">
    <source>
        <dbReference type="SAM" id="MobiDB-lite"/>
    </source>
</evidence>
<proteinExistence type="predicted"/>
<reference evidence="2" key="1">
    <citation type="submission" date="2023-02" db="EMBL/GenBank/DDBJ databases">
        <title>Genome of toxic invasive species Heracleum sosnowskyi carries increased number of genes despite the absence of recent whole-genome duplications.</title>
        <authorList>
            <person name="Schelkunov M."/>
            <person name="Shtratnikova V."/>
            <person name="Makarenko M."/>
            <person name="Klepikova A."/>
            <person name="Omelchenko D."/>
            <person name="Novikova G."/>
            <person name="Obukhova E."/>
            <person name="Bogdanov V."/>
            <person name="Penin A."/>
            <person name="Logacheva M."/>
        </authorList>
    </citation>
    <scope>NUCLEOTIDE SEQUENCE</scope>
    <source>
        <strain evidence="2">Hsosn_3</strain>
        <tissue evidence="2">Leaf</tissue>
    </source>
</reference>
<reference evidence="2" key="2">
    <citation type="submission" date="2023-05" db="EMBL/GenBank/DDBJ databases">
        <authorList>
            <person name="Schelkunov M.I."/>
        </authorList>
    </citation>
    <scope>NUCLEOTIDE SEQUENCE</scope>
    <source>
        <strain evidence="2">Hsosn_3</strain>
        <tissue evidence="2">Leaf</tissue>
    </source>
</reference>
<dbReference type="AlphaFoldDB" id="A0AAD8MNC6"/>
<sequence length="167" mass="19128">MEFLRQSSTTVGLPKEQDNPSGPLSVAVIKIVEEKERDEALLHVLQNNTEVYPYIIMHKEYLEKNHQGKKKSVHWLMGEHNRLIADWFEKKSSDEMRENGEDPVDSAWSIVLTSTTRDYHEMYNDDDLGDTIMEHPPFCSSILACDVTVDDVAVGARPNVEGIWVKK</sequence>
<evidence type="ECO:0000313" key="2">
    <source>
        <dbReference type="EMBL" id="KAK1378183.1"/>
    </source>
</evidence>